<evidence type="ECO:0000313" key="2">
    <source>
        <dbReference type="Proteomes" id="UP001420932"/>
    </source>
</evidence>
<gene>
    <name evidence="1" type="ORF">Syun_022639</name>
</gene>
<dbReference type="Pfam" id="PF05056">
    <property type="entry name" value="DUF674"/>
    <property type="match status" value="1"/>
</dbReference>
<dbReference type="Proteomes" id="UP001420932">
    <property type="component" value="Unassembled WGS sequence"/>
</dbReference>
<dbReference type="InterPro" id="IPR007750">
    <property type="entry name" value="DUF674"/>
</dbReference>
<evidence type="ECO:0000313" key="1">
    <source>
        <dbReference type="EMBL" id="KAK9106628.1"/>
    </source>
</evidence>
<organism evidence="1 2">
    <name type="scientific">Stephania yunnanensis</name>
    <dbReference type="NCBI Taxonomy" id="152371"/>
    <lineage>
        <taxon>Eukaryota</taxon>
        <taxon>Viridiplantae</taxon>
        <taxon>Streptophyta</taxon>
        <taxon>Embryophyta</taxon>
        <taxon>Tracheophyta</taxon>
        <taxon>Spermatophyta</taxon>
        <taxon>Magnoliopsida</taxon>
        <taxon>Ranunculales</taxon>
        <taxon>Menispermaceae</taxon>
        <taxon>Menispermoideae</taxon>
        <taxon>Cissampelideae</taxon>
        <taxon>Stephania</taxon>
    </lineage>
</organism>
<accession>A0AAP0FJI7</accession>
<protein>
    <submittedName>
        <fullName evidence="1">Uncharacterized protein</fullName>
    </submittedName>
</protein>
<dbReference type="PANTHER" id="PTHR33103:SF19">
    <property type="entry name" value="OS09G0544700 PROTEIN"/>
    <property type="match status" value="1"/>
</dbReference>
<proteinExistence type="predicted"/>
<reference evidence="1 2" key="1">
    <citation type="submission" date="2024-01" db="EMBL/GenBank/DDBJ databases">
        <title>Genome assemblies of Stephania.</title>
        <authorList>
            <person name="Yang L."/>
        </authorList>
    </citation>
    <scope>NUCLEOTIDE SEQUENCE [LARGE SCALE GENOMIC DNA]</scope>
    <source>
        <strain evidence="1">YNDBR</strain>
        <tissue evidence="1">Leaf</tissue>
    </source>
</reference>
<name>A0AAP0FJI7_9MAGN</name>
<sequence>MASTKKITVKLVVDKKANRVLFAEAKKDFVDFLIGLLSLPLASVTQALSRDKLMGTGTYMVMDDLVVEPLSTVSGMMVLRKFNVNNLTSVDEFTVDIGIEEFVTVDVGPSSSSRPGKGKIDDFL</sequence>
<dbReference type="PANTHER" id="PTHR33103">
    <property type="entry name" value="OS01G0153900 PROTEIN"/>
    <property type="match status" value="1"/>
</dbReference>
<dbReference type="AlphaFoldDB" id="A0AAP0FJI7"/>
<dbReference type="EMBL" id="JBBNAF010000010">
    <property type="protein sequence ID" value="KAK9106628.1"/>
    <property type="molecule type" value="Genomic_DNA"/>
</dbReference>
<keyword evidence="2" id="KW-1185">Reference proteome</keyword>
<comment type="caution">
    <text evidence="1">The sequence shown here is derived from an EMBL/GenBank/DDBJ whole genome shotgun (WGS) entry which is preliminary data.</text>
</comment>